<feature type="binding site" evidence="9">
    <location>
        <position position="268"/>
    </location>
    <ligand>
        <name>Mg(2+)</name>
        <dbReference type="ChEBI" id="CHEBI:18420"/>
    </ligand>
</feature>
<evidence type="ECO:0000256" key="6">
    <source>
        <dbReference type="ARBA" id="ARBA00023136"/>
    </source>
</evidence>
<evidence type="ECO:0000256" key="8">
    <source>
        <dbReference type="NCBIfam" id="TIGR00445"/>
    </source>
</evidence>
<evidence type="ECO:0000313" key="10">
    <source>
        <dbReference type="EMBL" id="QNV39207.1"/>
    </source>
</evidence>
<feature type="transmembrane region" description="Helical" evidence="7">
    <location>
        <begin position="82"/>
        <end position="102"/>
    </location>
</feature>
<dbReference type="GO" id="GO:0051301">
    <property type="term" value="P:cell division"/>
    <property type="evidence" value="ECO:0007669"/>
    <property type="project" value="UniProtKB-KW"/>
</dbReference>
<keyword evidence="6 7" id="KW-0472">Membrane</keyword>
<comment type="similarity">
    <text evidence="2 7">Belongs to the glycosyltransferase 4 family. MraY subfamily.</text>
</comment>
<keyword evidence="7" id="KW-0133">Cell shape</keyword>
<evidence type="ECO:0000256" key="7">
    <source>
        <dbReference type="HAMAP-Rule" id="MF_00038"/>
    </source>
</evidence>
<keyword evidence="7" id="KW-0132">Cell division</keyword>
<organism evidence="10 11">
    <name type="scientific">Rothia amarae</name>
    <dbReference type="NCBI Taxonomy" id="169480"/>
    <lineage>
        <taxon>Bacteria</taxon>
        <taxon>Bacillati</taxon>
        <taxon>Actinomycetota</taxon>
        <taxon>Actinomycetes</taxon>
        <taxon>Micrococcales</taxon>
        <taxon>Micrococcaceae</taxon>
        <taxon>Rothia</taxon>
    </lineage>
</organism>
<dbReference type="UniPathway" id="UPA00219"/>
<feature type="transmembrane region" description="Helical" evidence="7">
    <location>
        <begin position="194"/>
        <end position="217"/>
    </location>
</feature>
<dbReference type="RefSeq" id="WP_068168666.1">
    <property type="nucleotide sequence ID" value="NZ_BAAAHX010000002.1"/>
</dbReference>
<dbReference type="GO" id="GO:0009252">
    <property type="term" value="P:peptidoglycan biosynthetic process"/>
    <property type="evidence" value="ECO:0007669"/>
    <property type="project" value="UniProtKB-UniRule"/>
</dbReference>
<dbReference type="PROSITE" id="PS01347">
    <property type="entry name" value="MRAY_1"/>
    <property type="match status" value="1"/>
</dbReference>
<dbReference type="EMBL" id="CP061538">
    <property type="protein sequence ID" value="QNV39207.1"/>
    <property type="molecule type" value="Genomic_DNA"/>
</dbReference>
<accession>A0A7H2BHR1</accession>
<comment type="cofactor">
    <cofactor evidence="7 9">
        <name>Mg(2+)</name>
        <dbReference type="ChEBI" id="CHEBI:18420"/>
    </cofactor>
</comment>
<dbReference type="NCBIfam" id="TIGR00445">
    <property type="entry name" value="mraY"/>
    <property type="match status" value="1"/>
</dbReference>
<feature type="transmembrane region" description="Helical" evidence="7">
    <location>
        <begin position="340"/>
        <end position="360"/>
    </location>
</feature>
<dbReference type="Proteomes" id="UP000516421">
    <property type="component" value="Chromosome"/>
</dbReference>
<name>A0A7H2BHR1_9MICC</name>
<feature type="transmembrane region" description="Helical" evidence="7">
    <location>
        <begin position="122"/>
        <end position="139"/>
    </location>
</feature>
<dbReference type="EC" id="2.7.8.13" evidence="7 8"/>
<protein>
    <recommendedName>
        <fullName evidence="7 8">Phospho-N-acetylmuramoyl-pentapeptide-transferase</fullName>
        <ecNumber evidence="7 8">2.7.8.13</ecNumber>
    </recommendedName>
    <alternativeName>
        <fullName evidence="7">UDP-MurNAc-pentapeptide phosphotransferase</fullName>
    </alternativeName>
</protein>
<dbReference type="PROSITE" id="PS01348">
    <property type="entry name" value="MRAY_2"/>
    <property type="match status" value="1"/>
</dbReference>
<dbReference type="AlphaFoldDB" id="A0A7H2BHR1"/>
<feature type="transmembrane region" description="Helical" evidence="7">
    <location>
        <begin position="159"/>
        <end position="182"/>
    </location>
</feature>
<feature type="transmembrane region" description="Helical" evidence="7">
    <location>
        <begin position="237"/>
        <end position="257"/>
    </location>
</feature>
<dbReference type="InterPro" id="IPR003524">
    <property type="entry name" value="PNAcMuramoyl-5peptid_Trfase"/>
</dbReference>
<dbReference type="KEGG" id="rama:IDM48_07225"/>
<keyword evidence="11" id="KW-1185">Reference proteome</keyword>
<dbReference type="PANTHER" id="PTHR22926">
    <property type="entry name" value="PHOSPHO-N-ACETYLMURAMOYL-PENTAPEPTIDE-TRANSFERASE"/>
    <property type="match status" value="1"/>
</dbReference>
<keyword evidence="7" id="KW-0573">Peptidoglycan synthesis</keyword>
<feature type="transmembrane region" description="Helical" evidence="7">
    <location>
        <begin position="264"/>
        <end position="284"/>
    </location>
</feature>
<dbReference type="GO" id="GO:0008360">
    <property type="term" value="P:regulation of cell shape"/>
    <property type="evidence" value="ECO:0007669"/>
    <property type="project" value="UniProtKB-KW"/>
</dbReference>
<evidence type="ECO:0000313" key="11">
    <source>
        <dbReference type="Proteomes" id="UP000516421"/>
    </source>
</evidence>
<comment type="function">
    <text evidence="7">Catalyzes the initial step of the lipid cycle reactions in the biosynthesis of the cell wall peptidoglycan: transfers peptidoglycan precursor phospho-MurNAc-pentapeptide from UDP-MurNAc-pentapeptide onto the lipid carrier undecaprenyl phosphate, yielding undecaprenyl-pyrophosphoryl-MurNAc-pentapeptide, known as lipid I.</text>
</comment>
<feature type="transmembrane region" description="Helical" evidence="7">
    <location>
        <begin position="290"/>
        <end position="312"/>
    </location>
</feature>
<dbReference type="InterPro" id="IPR000715">
    <property type="entry name" value="Glycosyl_transferase_4"/>
</dbReference>
<proteinExistence type="inferred from homology"/>
<keyword evidence="4 7" id="KW-0812">Transmembrane</keyword>
<evidence type="ECO:0000256" key="4">
    <source>
        <dbReference type="ARBA" id="ARBA00022692"/>
    </source>
</evidence>
<keyword evidence="7" id="KW-0961">Cell wall biogenesis/degradation</keyword>
<evidence type="ECO:0000256" key="5">
    <source>
        <dbReference type="ARBA" id="ARBA00022989"/>
    </source>
</evidence>
<keyword evidence="5 7" id="KW-1133">Transmembrane helix</keyword>
<dbReference type="GO" id="GO:0008963">
    <property type="term" value="F:phospho-N-acetylmuramoyl-pentapeptide-transferase activity"/>
    <property type="evidence" value="ECO:0007669"/>
    <property type="project" value="UniProtKB-UniRule"/>
</dbReference>
<dbReference type="GO" id="GO:0046872">
    <property type="term" value="F:metal ion binding"/>
    <property type="evidence" value="ECO:0007669"/>
    <property type="project" value="UniProtKB-KW"/>
</dbReference>
<keyword evidence="7 9" id="KW-0460">Magnesium</keyword>
<keyword evidence="7" id="KW-1003">Cell membrane</keyword>
<dbReference type="GO" id="GO:0005886">
    <property type="term" value="C:plasma membrane"/>
    <property type="evidence" value="ECO:0007669"/>
    <property type="project" value="UniProtKB-SubCell"/>
</dbReference>
<evidence type="ECO:0000256" key="3">
    <source>
        <dbReference type="ARBA" id="ARBA00022679"/>
    </source>
</evidence>
<dbReference type="GO" id="GO:0071555">
    <property type="term" value="P:cell wall organization"/>
    <property type="evidence" value="ECO:0007669"/>
    <property type="project" value="UniProtKB-KW"/>
</dbReference>
<feature type="transmembrane region" description="Helical" evidence="7">
    <location>
        <begin position="55"/>
        <end position="76"/>
    </location>
</feature>
<feature type="binding site" evidence="9">
    <location>
        <position position="190"/>
    </location>
    <ligand>
        <name>Mg(2+)</name>
        <dbReference type="ChEBI" id="CHEBI:18420"/>
    </ligand>
</feature>
<keyword evidence="7" id="KW-0131">Cell cycle</keyword>
<evidence type="ECO:0000256" key="2">
    <source>
        <dbReference type="ARBA" id="ARBA00005583"/>
    </source>
</evidence>
<keyword evidence="3 7" id="KW-0808">Transferase</keyword>
<dbReference type="Pfam" id="PF10555">
    <property type="entry name" value="MraY_sig1"/>
    <property type="match status" value="1"/>
</dbReference>
<gene>
    <name evidence="7" type="primary">mraY</name>
    <name evidence="10" type="ORF">IDM48_07225</name>
</gene>
<dbReference type="PANTHER" id="PTHR22926:SF5">
    <property type="entry name" value="PHOSPHO-N-ACETYLMURAMOYL-PENTAPEPTIDE-TRANSFERASE HOMOLOG"/>
    <property type="match status" value="1"/>
</dbReference>
<comment type="catalytic activity">
    <reaction evidence="7">
        <text>UDP-N-acetyl-alpha-D-muramoyl-L-alanyl-gamma-D-glutamyl-meso-2,6-diaminopimeloyl-D-alanyl-D-alanine + di-trans,octa-cis-undecaprenyl phosphate = di-trans,octa-cis-undecaprenyl diphospho-N-acetyl-alpha-D-muramoyl-L-alanyl-D-glutamyl-meso-2,6-diaminopimeloyl-D-alanyl-D-alanine + UMP</text>
        <dbReference type="Rhea" id="RHEA:28386"/>
        <dbReference type="ChEBI" id="CHEBI:57865"/>
        <dbReference type="ChEBI" id="CHEBI:60392"/>
        <dbReference type="ChEBI" id="CHEBI:61386"/>
        <dbReference type="ChEBI" id="CHEBI:61387"/>
        <dbReference type="EC" id="2.7.8.13"/>
    </reaction>
</comment>
<dbReference type="InterPro" id="IPR018480">
    <property type="entry name" value="PNAcMuramoyl-5peptid_Trfase_CS"/>
</dbReference>
<reference evidence="10 11" key="1">
    <citation type="submission" date="2020-09" db="EMBL/GenBank/DDBJ databases">
        <title>Investigation of environmental microbe.</title>
        <authorList>
            <person name="Ou Y."/>
            <person name="Kang Q."/>
        </authorList>
    </citation>
    <scope>NUCLEOTIDE SEQUENCE [LARGE SCALE GENOMIC DNA]</scope>
    <source>
        <strain evidence="10 11">KJZ-9</strain>
    </source>
</reference>
<keyword evidence="7 9" id="KW-0479">Metal-binding</keyword>
<evidence type="ECO:0000256" key="1">
    <source>
        <dbReference type="ARBA" id="ARBA00004141"/>
    </source>
</evidence>
<dbReference type="CDD" id="cd06852">
    <property type="entry name" value="GT_MraY"/>
    <property type="match status" value="1"/>
</dbReference>
<comment type="pathway">
    <text evidence="7">Cell wall biogenesis; peptidoglycan biosynthesis.</text>
</comment>
<comment type="subcellular location">
    <subcellularLocation>
        <location evidence="7">Cell membrane</location>
        <topology evidence="7">Multi-pass membrane protein</topology>
    </subcellularLocation>
    <subcellularLocation>
        <location evidence="1">Membrane</location>
        <topology evidence="1">Multi-pass membrane protein</topology>
    </subcellularLocation>
</comment>
<dbReference type="HAMAP" id="MF_00038">
    <property type="entry name" value="MraY"/>
    <property type="match status" value="1"/>
</dbReference>
<evidence type="ECO:0000256" key="9">
    <source>
        <dbReference type="PIRSR" id="PIRSR600715-1"/>
    </source>
</evidence>
<sequence>MIPILLAAAFGLIISIVGTPMFTKYLVKQHYGQFIREDGPTSHQTKRGTPTMGGVMIMGATVLGFFLSLWVTALFFDTTWVPSASIMLALFLTLGMAGVGFIDDYKKISKKQSEGLTPRGKILLQGAVGTIFAVLALLLPNHHGWTPASSHISFTRDTAIDFAFFGPIIGFILFVIWTNLIATATTNAVNLTDGLDGLATGAAIMVFSGYMLISMWQTKHLCAPGSTDAVCYEVRDPSQMAMLAAALIGALIGFLWWNTSPATIFMGDTGSLGLGGALAAFAILTRTELLLIIIAGLFVIIAMSVIIQVGYFKLSGGKRVFRMAPLQHHFELGGWKEVTVVVRFWIIAGLFTMAALGIFYGDWLLSHGGVVK</sequence>
<dbReference type="Pfam" id="PF00953">
    <property type="entry name" value="Glycos_transf_4"/>
    <property type="match status" value="1"/>
</dbReference>
<feature type="transmembrane region" description="Helical" evidence="7">
    <location>
        <begin position="6"/>
        <end position="27"/>
    </location>
</feature>